<keyword evidence="1" id="KW-0732">Signal</keyword>
<evidence type="ECO:0008006" key="5">
    <source>
        <dbReference type="Google" id="ProtNLM"/>
    </source>
</evidence>
<gene>
    <name evidence="3" type="ORF">D0Y65_042840</name>
    <name evidence="2" type="ORF">glysoja_027441</name>
</gene>
<dbReference type="EMBL" id="QZWG01000016">
    <property type="protein sequence ID" value="RZB59811.1"/>
    <property type="molecule type" value="Genomic_DNA"/>
</dbReference>
<organism evidence="2">
    <name type="scientific">Glycine soja</name>
    <name type="common">Wild soybean</name>
    <dbReference type="NCBI Taxonomy" id="3848"/>
    <lineage>
        <taxon>Eukaryota</taxon>
        <taxon>Viridiplantae</taxon>
        <taxon>Streptophyta</taxon>
        <taxon>Embryophyta</taxon>
        <taxon>Tracheophyta</taxon>
        <taxon>Spermatophyta</taxon>
        <taxon>Magnoliopsida</taxon>
        <taxon>eudicotyledons</taxon>
        <taxon>Gunneridae</taxon>
        <taxon>Pentapetalae</taxon>
        <taxon>rosids</taxon>
        <taxon>fabids</taxon>
        <taxon>Fabales</taxon>
        <taxon>Fabaceae</taxon>
        <taxon>Papilionoideae</taxon>
        <taxon>50 kb inversion clade</taxon>
        <taxon>NPAAA clade</taxon>
        <taxon>indigoferoid/millettioid clade</taxon>
        <taxon>Phaseoleae</taxon>
        <taxon>Glycine</taxon>
        <taxon>Glycine subgen. Soja</taxon>
    </lineage>
</organism>
<keyword evidence="4" id="KW-1185">Reference proteome</keyword>
<evidence type="ECO:0000313" key="4">
    <source>
        <dbReference type="Proteomes" id="UP000289340"/>
    </source>
</evidence>
<proteinExistence type="predicted"/>
<dbReference type="EMBL" id="KN664134">
    <property type="protein sequence ID" value="KHN10828.1"/>
    <property type="molecule type" value="Genomic_DNA"/>
</dbReference>
<accession>A0A0B2PSW3</accession>
<dbReference type="Proteomes" id="UP000053555">
    <property type="component" value="Unassembled WGS sequence"/>
</dbReference>
<dbReference type="AlphaFoldDB" id="A0A0B2PSW3"/>
<reference evidence="2" key="1">
    <citation type="submission" date="2014-07" db="EMBL/GenBank/DDBJ databases">
        <title>Identification of a novel salt tolerance gene in wild soybean by whole-genome sequencing.</title>
        <authorList>
            <person name="Lam H.-M."/>
            <person name="Qi X."/>
            <person name="Li M.-W."/>
            <person name="Liu X."/>
            <person name="Xie M."/>
            <person name="Ni M."/>
            <person name="Xu X."/>
        </authorList>
    </citation>
    <scope>NUCLEOTIDE SEQUENCE [LARGE SCALE GENOMIC DNA]</scope>
    <source>
        <tissue evidence="2">Root</tissue>
    </source>
</reference>
<feature type="signal peptide" evidence="1">
    <location>
        <begin position="1"/>
        <end position="24"/>
    </location>
</feature>
<evidence type="ECO:0000313" key="2">
    <source>
        <dbReference type="EMBL" id="KHN10828.1"/>
    </source>
</evidence>
<protein>
    <recommendedName>
        <fullName evidence="5">Protein TAP1</fullName>
    </recommendedName>
</protein>
<evidence type="ECO:0000313" key="3">
    <source>
        <dbReference type="EMBL" id="RZB59811.1"/>
    </source>
</evidence>
<dbReference type="Proteomes" id="UP000289340">
    <property type="component" value="Chromosome 16"/>
</dbReference>
<evidence type="ECO:0000256" key="1">
    <source>
        <dbReference type="SAM" id="SignalP"/>
    </source>
</evidence>
<reference evidence="3 4" key="2">
    <citation type="submission" date="2018-09" db="EMBL/GenBank/DDBJ databases">
        <title>A high-quality reference genome of wild soybean provides a powerful tool to mine soybean genomes.</title>
        <authorList>
            <person name="Xie M."/>
            <person name="Chung C.Y.L."/>
            <person name="Li M.-W."/>
            <person name="Wong F.-L."/>
            <person name="Chan T.-F."/>
            <person name="Lam H.-M."/>
        </authorList>
    </citation>
    <scope>NUCLEOTIDE SEQUENCE [LARGE SCALE GENOMIC DNA]</scope>
    <source>
        <strain evidence="4">cv. W05</strain>
        <tissue evidence="3">Hypocotyl of etiolated seedlings</tissue>
    </source>
</reference>
<sequence>MAKSEMKFIGVVILMMIIVGSTQADNNSPDLTGCEVKCGFKCIAYFYSKKKFDECCLPCIRKCHHEMSIDVVYDCITGCRLTKSIDDNIDARVLTVHAMDSCVQECKNK</sequence>
<name>A0A0B2PSW3_GLYSO</name>
<feature type="chain" id="PRO_5040562752" description="Protein TAP1" evidence="1">
    <location>
        <begin position="25"/>
        <end position="109"/>
    </location>
</feature>